<dbReference type="EMBL" id="JAUKVY010000009">
    <property type="protein sequence ID" value="MDO1533623.1"/>
    <property type="molecule type" value="Genomic_DNA"/>
</dbReference>
<dbReference type="PANTHER" id="PTHR47495:SF1">
    <property type="entry name" value="BLL3820 PROTEIN"/>
    <property type="match status" value="1"/>
</dbReference>
<evidence type="ECO:0000259" key="2">
    <source>
        <dbReference type="Pfam" id="PF20256"/>
    </source>
</evidence>
<feature type="domain" description="Aldehyde oxidase/xanthine dehydrogenase second molybdopterin binding" evidence="2">
    <location>
        <begin position="20"/>
        <end position="140"/>
    </location>
</feature>
<dbReference type="RefSeq" id="WP_301810456.1">
    <property type="nucleotide sequence ID" value="NZ_JAUJZH010000009.1"/>
</dbReference>
<keyword evidence="4" id="KW-1185">Reference proteome</keyword>
<dbReference type="InterPro" id="IPR036856">
    <property type="entry name" value="Ald_Oxase/Xan_DH_a/b_sf"/>
</dbReference>
<name>A0ABT8S3Y1_9BURK</name>
<dbReference type="Pfam" id="PF20256">
    <property type="entry name" value="MoCoBD_2"/>
    <property type="match status" value="2"/>
</dbReference>
<dbReference type="InterPro" id="IPR037165">
    <property type="entry name" value="AldOxase/xan_DH_Mopterin-bd_sf"/>
</dbReference>
<organism evidence="3 4">
    <name type="scientific">Variovorax ginsengisoli</name>
    <dbReference type="NCBI Taxonomy" id="363844"/>
    <lineage>
        <taxon>Bacteria</taxon>
        <taxon>Pseudomonadati</taxon>
        <taxon>Pseudomonadota</taxon>
        <taxon>Betaproteobacteria</taxon>
        <taxon>Burkholderiales</taxon>
        <taxon>Comamonadaceae</taxon>
        <taxon>Variovorax</taxon>
    </lineage>
</organism>
<dbReference type="InterPro" id="IPR008274">
    <property type="entry name" value="AldOxase/xan_DH_MoCoBD1"/>
</dbReference>
<protein>
    <submittedName>
        <fullName evidence="3">Molybdopterin-dependent oxidoreductase</fullName>
    </submittedName>
</protein>
<feature type="domain" description="Aldehyde oxidase/xanthine dehydrogenase first molybdopterin binding" evidence="1">
    <location>
        <begin position="291"/>
        <end position="422"/>
    </location>
</feature>
<accession>A0ABT8S3Y1</accession>
<dbReference type="SUPFAM" id="SSF56003">
    <property type="entry name" value="Molybdenum cofactor-binding domain"/>
    <property type="match status" value="2"/>
</dbReference>
<evidence type="ECO:0000259" key="1">
    <source>
        <dbReference type="Pfam" id="PF02738"/>
    </source>
</evidence>
<reference evidence="3" key="1">
    <citation type="submission" date="2023-06" db="EMBL/GenBank/DDBJ databases">
        <authorList>
            <person name="Jiang Y."/>
            <person name="Liu Q."/>
        </authorList>
    </citation>
    <scope>NUCLEOTIDE SEQUENCE</scope>
    <source>
        <strain evidence="3">CGMCC 1.12090</strain>
    </source>
</reference>
<evidence type="ECO:0000313" key="4">
    <source>
        <dbReference type="Proteomes" id="UP001169027"/>
    </source>
</evidence>
<feature type="domain" description="Aldehyde oxidase/xanthine dehydrogenase second molybdopterin binding" evidence="2">
    <location>
        <begin position="502"/>
        <end position="646"/>
    </location>
</feature>
<dbReference type="Proteomes" id="UP001169027">
    <property type="component" value="Unassembled WGS sequence"/>
</dbReference>
<dbReference type="InterPro" id="IPR052516">
    <property type="entry name" value="N-heterocyclic_Hydroxylase"/>
</dbReference>
<dbReference type="InterPro" id="IPR046867">
    <property type="entry name" value="AldOxase/xan_DH_MoCoBD2"/>
</dbReference>
<dbReference type="SUPFAM" id="SSF54665">
    <property type="entry name" value="CO dehydrogenase molybdoprotein N-domain-like"/>
    <property type="match status" value="1"/>
</dbReference>
<sequence length="704" mass="74750">MSSTLSTPPAIQAHPRLGQWLRIGPGRQLTVFTGKVELGQGIETALVQIACDGLGLMPAQLVLVAGHTDRSPDEGYTAGSLSVQYGGAALRWACAHAWSVFVALAARRLDVSPSDLQVDAGCFSDAGGTRGTDYWELAAEIDLDVAIVSAPASIRHAPEPYVGRSLPRVDLRAKLTGAGYLQDLVIPGMQHVRMLRGRHPSQRLAAVPLAELRALPGVSQVVQSGRFLALVGPHEGALVRALPKARKLLDFDAMPDPHAGQDTVTLLQGLPASTRRVHEGGTPGTGLQAYSATYSRPYLAHASIGPACALADPRGGQLRVWSHTQGVYPLRDQIAAALGREAATVEVIHAPGAGCYGHNGADDAAFDAAFAATRIGQPVRVQWMREDEMSMSPFGSASVVQLTAGLDDAGRIGGWAMSLWSHTHMNRPGWGDGINLLGAWEVDPPLPRPTPRDLPLPMGGGDRNAIALYDLPHQQVDYHFIPDSPVRVSALRSLGSYANLYAIESFMDELAQWAGCDPVEFRLRHLGDPRARAVLEAAAEMAGWRRRGESGSGSGLGIAVGRYKNQAAYCAVAMQVSVEEKVRVEKAWAVVDAGVVVNPDGLVNQIEGGLLQSLSWTLKESVTWDRSGITSGDWEHYPILGFDEIPEIAVRVIERPGEPSLGAGEAAAGPAAAAVANAVAHALDLRARQLPLSAERLAHLITAG</sequence>
<dbReference type="PANTHER" id="PTHR47495">
    <property type="entry name" value="ALDEHYDE DEHYDROGENASE"/>
    <property type="match status" value="1"/>
</dbReference>
<dbReference type="Gene3D" id="3.30.365.10">
    <property type="entry name" value="Aldehyde oxidase/xanthine dehydrogenase, molybdopterin binding domain"/>
    <property type="match status" value="4"/>
</dbReference>
<proteinExistence type="predicted"/>
<dbReference type="Gene3D" id="3.90.1170.50">
    <property type="entry name" value="Aldehyde oxidase/xanthine dehydrogenase, a/b hammerhead"/>
    <property type="match status" value="1"/>
</dbReference>
<dbReference type="InterPro" id="IPR012368">
    <property type="entry name" value="OxRdtase_Mopterin-bd_su_IorB"/>
</dbReference>
<evidence type="ECO:0000313" key="3">
    <source>
        <dbReference type="EMBL" id="MDO1533623.1"/>
    </source>
</evidence>
<gene>
    <name evidence="3" type="ORF">Q2T77_15120</name>
</gene>
<dbReference type="Pfam" id="PF02738">
    <property type="entry name" value="MoCoBD_1"/>
    <property type="match status" value="1"/>
</dbReference>
<dbReference type="PIRSF" id="PIRSF036389">
    <property type="entry name" value="IOR_B"/>
    <property type="match status" value="1"/>
</dbReference>
<comment type="caution">
    <text evidence="3">The sequence shown here is derived from an EMBL/GenBank/DDBJ whole genome shotgun (WGS) entry which is preliminary data.</text>
</comment>